<feature type="non-terminal residue" evidence="2">
    <location>
        <position position="1"/>
    </location>
</feature>
<evidence type="ECO:0000256" key="1">
    <source>
        <dbReference type="SAM" id="MobiDB-lite"/>
    </source>
</evidence>
<evidence type="ECO:0000313" key="2">
    <source>
        <dbReference type="EMBL" id="MCI82938.1"/>
    </source>
</evidence>
<comment type="caution">
    <text evidence="2">The sequence shown here is derived from an EMBL/GenBank/DDBJ whole genome shotgun (WGS) entry which is preliminary data.</text>
</comment>
<feature type="compositionally biased region" description="Gly residues" evidence="1">
    <location>
        <begin position="38"/>
        <end position="63"/>
    </location>
</feature>
<feature type="non-terminal residue" evidence="2">
    <location>
        <position position="73"/>
    </location>
</feature>
<feature type="region of interest" description="Disordered" evidence="1">
    <location>
        <begin position="1"/>
        <end position="73"/>
    </location>
</feature>
<dbReference type="EMBL" id="LXQA011055226">
    <property type="protein sequence ID" value="MCI82938.1"/>
    <property type="molecule type" value="Genomic_DNA"/>
</dbReference>
<sequence length="73" mass="7318">TVNLAQSTPSLPSSQNSTSDSPVPEFPTGTSHATANGNQGGGWRGGRSGRGGCSGRGGRGGRGFTSCQICHRN</sequence>
<accession>A0A392V3Q9</accession>
<feature type="compositionally biased region" description="Polar residues" evidence="1">
    <location>
        <begin position="1"/>
        <end position="21"/>
    </location>
</feature>
<dbReference type="AlphaFoldDB" id="A0A392V3Q9"/>
<name>A0A392V3Q9_9FABA</name>
<dbReference type="Proteomes" id="UP000265520">
    <property type="component" value="Unassembled WGS sequence"/>
</dbReference>
<organism evidence="2 3">
    <name type="scientific">Trifolium medium</name>
    <dbReference type="NCBI Taxonomy" id="97028"/>
    <lineage>
        <taxon>Eukaryota</taxon>
        <taxon>Viridiplantae</taxon>
        <taxon>Streptophyta</taxon>
        <taxon>Embryophyta</taxon>
        <taxon>Tracheophyta</taxon>
        <taxon>Spermatophyta</taxon>
        <taxon>Magnoliopsida</taxon>
        <taxon>eudicotyledons</taxon>
        <taxon>Gunneridae</taxon>
        <taxon>Pentapetalae</taxon>
        <taxon>rosids</taxon>
        <taxon>fabids</taxon>
        <taxon>Fabales</taxon>
        <taxon>Fabaceae</taxon>
        <taxon>Papilionoideae</taxon>
        <taxon>50 kb inversion clade</taxon>
        <taxon>NPAAA clade</taxon>
        <taxon>Hologalegina</taxon>
        <taxon>IRL clade</taxon>
        <taxon>Trifolieae</taxon>
        <taxon>Trifolium</taxon>
    </lineage>
</organism>
<feature type="compositionally biased region" description="Polar residues" evidence="1">
    <location>
        <begin position="28"/>
        <end position="37"/>
    </location>
</feature>
<keyword evidence="3" id="KW-1185">Reference proteome</keyword>
<protein>
    <submittedName>
        <fullName evidence="2">Uncharacterized protein</fullName>
    </submittedName>
</protein>
<evidence type="ECO:0000313" key="3">
    <source>
        <dbReference type="Proteomes" id="UP000265520"/>
    </source>
</evidence>
<reference evidence="2 3" key="1">
    <citation type="journal article" date="2018" name="Front. Plant Sci.">
        <title>Red Clover (Trifolium pratense) and Zigzag Clover (T. medium) - A Picture of Genomic Similarities and Differences.</title>
        <authorList>
            <person name="Dluhosova J."/>
            <person name="Istvanek J."/>
            <person name="Nedelnik J."/>
            <person name="Repkova J."/>
        </authorList>
    </citation>
    <scope>NUCLEOTIDE SEQUENCE [LARGE SCALE GENOMIC DNA]</scope>
    <source>
        <strain evidence="3">cv. 10/8</strain>
        <tissue evidence="2">Leaf</tissue>
    </source>
</reference>
<proteinExistence type="predicted"/>